<evidence type="ECO:0000259" key="17">
    <source>
        <dbReference type="PROSITE" id="PS51060"/>
    </source>
</evidence>
<organism evidence="19 20">
    <name type="scientific">Panagrolaimus superbus</name>
    <dbReference type="NCBI Taxonomy" id="310955"/>
    <lineage>
        <taxon>Eukaryota</taxon>
        <taxon>Metazoa</taxon>
        <taxon>Ecdysozoa</taxon>
        <taxon>Nematoda</taxon>
        <taxon>Chromadorea</taxon>
        <taxon>Rhabditida</taxon>
        <taxon>Tylenchina</taxon>
        <taxon>Panagrolaimomorpha</taxon>
        <taxon>Panagrolaimoidea</taxon>
        <taxon>Panagrolaimidae</taxon>
        <taxon>Panagrolaimus</taxon>
    </lineage>
</organism>
<dbReference type="CDD" id="cd01437">
    <property type="entry name" value="parp_like"/>
    <property type="match status" value="1"/>
</dbReference>
<keyword evidence="11" id="KW-0238">DNA-binding</keyword>
<dbReference type="GO" id="GO:0016779">
    <property type="term" value="F:nucleotidyltransferase activity"/>
    <property type="evidence" value="ECO:0007669"/>
    <property type="project" value="UniProtKB-KW"/>
</dbReference>
<dbReference type="SMART" id="SM01335">
    <property type="entry name" value="PADR1"/>
    <property type="match status" value="1"/>
</dbReference>
<dbReference type="PANTHER" id="PTHR10459:SF60">
    <property type="entry name" value="POLY [ADP-RIBOSE] POLYMERASE 2"/>
    <property type="match status" value="1"/>
</dbReference>
<dbReference type="Gene3D" id="1.20.142.10">
    <property type="entry name" value="Poly(ADP-ribose) polymerase, regulatory domain"/>
    <property type="match status" value="1"/>
</dbReference>
<dbReference type="GO" id="GO:1990404">
    <property type="term" value="F:NAD+-protein mono-ADP-ribosyltransferase activity"/>
    <property type="evidence" value="ECO:0007669"/>
    <property type="project" value="TreeGrafter"/>
</dbReference>
<dbReference type="PANTHER" id="PTHR10459">
    <property type="entry name" value="DNA LIGASE"/>
    <property type="match status" value="1"/>
</dbReference>
<dbReference type="GO" id="GO:0003950">
    <property type="term" value="F:NAD+ poly-ADP-ribosyltransferase activity"/>
    <property type="evidence" value="ECO:0007669"/>
    <property type="project" value="UniProtKB-UniRule"/>
</dbReference>
<protein>
    <recommendedName>
        <fullName evidence="15">Poly [ADP-ribose] polymerase</fullName>
        <shortName evidence="15">PARP</shortName>
        <ecNumber evidence="15">2.4.2.-</ecNumber>
    </recommendedName>
</protein>
<keyword evidence="19" id="KW-1185">Reference proteome</keyword>
<feature type="domain" description="PARP catalytic" evidence="16">
    <location>
        <begin position="461"/>
        <end position="685"/>
    </location>
</feature>
<dbReference type="GO" id="GO:0070212">
    <property type="term" value="P:protein poly-ADP-ribosylation"/>
    <property type="evidence" value="ECO:0007669"/>
    <property type="project" value="TreeGrafter"/>
</dbReference>
<evidence type="ECO:0000256" key="13">
    <source>
        <dbReference type="ARBA" id="ARBA00024347"/>
    </source>
</evidence>
<keyword evidence="2 15" id="KW-0328">Glycosyltransferase</keyword>
<dbReference type="InterPro" id="IPR012982">
    <property type="entry name" value="PARP1-like_PADR1_Zn_ribbon"/>
</dbReference>
<dbReference type="FunFam" id="3.90.228.10:FF:000002">
    <property type="entry name" value="Poly [ADP-ribose] polymerase"/>
    <property type="match status" value="1"/>
</dbReference>
<dbReference type="InterPro" id="IPR036616">
    <property type="entry name" value="Poly(ADP-ribose)pol_reg_dom_sf"/>
</dbReference>
<evidence type="ECO:0000256" key="14">
    <source>
        <dbReference type="ARBA" id="ARBA00033987"/>
    </source>
</evidence>
<dbReference type="InterPro" id="IPR004102">
    <property type="entry name" value="Poly(ADP-ribose)pol_reg_dom"/>
</dbReference>
<evidence type="ECO:0000256" key="6">
    <source>
        <dbReference type="ARBA" id="ARBA00022737"/>
    </source>
</evidence>
<dbReference type="Gene3D" id="3.90.228.10">
    <property type="match status" value="1"/>
</dbReference>
<name>A0A914XV90_9BILA</name>
<feature type="domain" description="PARP alpha-helical" evidence="17">
    <location>
        <begin position="333"/>
        <end position="450"/>
    </location>
</feature>
<dbReference type="Gene3D" id="3.90.640.80">
    <property type="match status" value="1"/>
</dbReference>
<dbReference type="GO" id="GO:0003677">
    <property type="term" value="F:DNA binding"/>
    <property type="evidence" value="ECO:0007669"/>
    <property type="project" value="UniProtKB-KW"/>
</dbReference>
<dbReference type="Pfam" id="PF00644">
    <property type="entry name" value="PARP"/>
    <property type="match status" value="1"/>
</dbReference>
<dbReference type="PROSITE" id="PS51059">
    <property type="entry name" value="PARP_CATALYTIC"/>
    <property type="match status" value="1"/>
</dbReference>
<dbReference type="EC" id="2.4.2.-" evidence="15"/>
<proteinExistence type="inferred from homology"/>
<keyword evidence="10 15" id="KW-0520">NAD</keyword>
<evidence type="ECO:0000256" key="1">
    <source>
        <dbReference type="ARBA" id="ARBA00004123"/>
    </source>
</evidence>
<sequence>MKFLILFFRKRKSLGDGAATFIPEKKLKIDPTETELLNKLKRQTNTVSKIRKDLTARLLDDDAVDFLKINNRYFCKSLRANIEILTDCIVFGVPEKCKICPRGTLSYCSIQHTYKCSGKLTPYSSCPHHDRNPPRVDLRVPQSLKKNVFKFFLPKRAILNIRYYPKSFDITPPACSSPLVNKLKNRRSSFPECDKKALSKDGCIIDGRCEFSKFVHVFIDTDGTLYQIFMGLTDINRNVNSFCKLQLLKHNKKDEYFVYEGRGRMGSAGTYQTYYFEEDLCGAKMEFERIFLDVSKNHWEDRQNFVKNPFGYDILEMEVAENKLQSFDVSTSKSNLPIPIKSLITNIFDIKIMKETLKSLDIDTEKMPLGKISKTSILKAMYVLSRLEFEIGKDAQSTEILDLSNRFYTLFPHGCGGNAPPLLNNLQIIHEKVKLLNDLSQLEIAFSIIHDETFEDDMDADPIDKYYEKLHCKISVLSSDSKEFKIIESYLTKNQASKDFIDYNLEILDIFKIQRDNEESRFNLQIGNRHLLWHGSRISNFAGILSKGLKIAPPEAPANGYMFGKGIYFADMVSKSAQYCDSLRDDQGYLLLCEVALGKIERKRNHDSRIKKPKNGKSSIKGLGQIVPEKCDFSTLIEDGITVPIGKAINLGSKNYSLIYNEYIVYDEAQVKMKYLVRAKFNKNN</sequence>
<dbReference type="FunFam" id="1.20.142.10:FF:000002">
    <property type="entry name" value="Poly [ADP-ribose] polymerase"/>
    <property type="match status" value="1"/>
</dbReference>
<keyword evidence="9" id="KW-0862">Zinc</keyword>
<evidence type="ECO:0000256" key="3">
    <source>
        <dbReference type="ARBA" id="ARBA00022679"/>
    </source>
</evidence>
<dbReference type="SMART" id="SM00773">
    <property type="entry name" value="WGR"/>
    <property type="match status" value="1"/>
</dbReference>
<dbReference type="Proteomes" id="UP000887577">
    <property type="component" value="Unplaced"/>
</dbReference>
<dbReference type="Pfam" id="PF05406">
    <property type="entry name" value="WGR"/>
    <property type="match status" value="1"/>
</dbReference>
<comment type="similarity">
    <text evidence="13">Belongs to the ARTD/PARP family.</text>
</comment>
<reference evidence="20" key="1">
    <citation type="submission" date="2022-11" db="UniProtKB">
        <authorList>
            <consortium name="WormBaseParasite"/>
        </authorList>
    </citation>
    <scope>IDENTIFICATION</scope>
</reference>
<comment type="catalytic activity">
    <reaction evidence="14">
        <text>NAD(+) + (ADP-D-ribosyl)n-acceptor = nicotinamide + (ADP-D-ribosyl)n+1-acceptor + H(+).</text>
        <dbReference type="EC" id="2.4.2.30"/>
    </reaction>
</comment>
<dbReference type="InterPro" id="IPR012317">
    <property type="entry name" value="Poly(ADP-ribose)pol_cat_dom"/>
</dbReference>
<keyword evidence="7" id="KW-0013">ADP-ribosylation</keyword>
<dbReference type="SUPFAM" id="SSF47587">
    <property type="entry name" value="Domain of poly(ADP-ribose) polymerase"/>
    <property type="match status" value="1"/>
</dbReference>
<keyword evidence="8" id="KW-0863">Zinc-finger</keyword>
<keyword evidence="5" id="KW-0479">Metal-binding</keyword>
<evidence type="ECO:0000256" key="11">
    <source>
        <dbReference type="ARBA" id="ARBA00023125"/>
    </source>
</evidence>
<dbReference type="GO" id="GO:0006302">
    <property type="term" value="P:double-strand break repair"/>
    <property type="evidence" value="ECO:0007669"/>
    <property type="project" value="TreeGrafter"/>
</dbReference>
<dbReference type="GO" id="GO:0008270">
    <property type="term" value="F:zinc ion binding"/>
    <property type="evidence" value="ECO:0007669"/>
    <property type="project" value="UniProtKB-KW"/>
</dbReference>
<evidence type="ECO:0000256" key="12">
    <source>
        <dbReference type="ARBA" id="ARBA00023242"/>
    </source>
</evidence>
<dbReference type="PROSITE" id="PS51060">
    <property type="entry name" value="PARP_ALPHA_HD"/>
    <property type="match status" value="1"/>
</dbReference>
<dbReference type="InterPro" id="IPR008893">
    <property type="entry name" value="WGR_domain"/>
</dbReference>
<evidence type="ECO:0000259" key="18">
    <source>
        <dbReference type="PROSITE" id="PS51977"/>
    </source>
</evidence>
<evidence type="ECO:0000256" key="15">
    <source>
        <dbReference type="RuleBase" id="RU362114"/>
    </source>
</evidence>
<dbReference type="PROSITE" id="PS51977">
    <property type="entry name" value="WGR"/>
    <property type="match status" value="1"/>
</dbReference>
<evidence type="ECO:0000256" key="7">
    <source>
        <dbReference type="ARBA" id="ARBA00022765"/>
    </source>
</evidence>
<keyword evidence="12" id="KW-0539">Nucleus</keyword>
<dbReference type="PROSITE" id="PS52007">
    <property type="entry name" value="PADR1"/>
    <property type="match status" value="1"/>
</dbReference>
<dbReference type="Pfam" id="PF02877">
    <property type="entry name" value="PARP_reg"/>
    <property type="match status" value="1"/>
</dbReference>
<dbReference type="GO" id="GO:0005730">
    <property type="term" value="C:nucleolus"/>
    <property type="evidence" value="ECO:0007669"/>
    <property type="project" value="TreeGrafter"/>
</dbReference>
<keyword evidence="6" id="KW-0677">Repeat</keyword>
<keyword evidence="4" id="KW-0548">Nucleotidyltransferase</keyword>
<feature type="domain" description="WGR" evidence="18">
    <location>
        <begin position="214"/>
        <end position="312"/>
    </location>
</feature>
<evidence type="ECO:0000313" key="19">
    <source>
        <dbReference type="Proteomes" id="UP000887577"/>
    </source>
</evidence>
<comment type="subcellular location">
    <subcellularLocation>
        <location evidence="1">Nucleus</location>
    </subcellularLocation>
</comment>
<evidence type="ECO:0000256" key="2">
    <source>
        <dbReference type="ARBA" id="ARBA00022676"/>
    </source>
</evidence>
<dbReference type="WBParaSite" id="PSU_v2.g11853.t1">
    <property type="protein sequence ID" value="PSU_v2.g11853.t1"/>
    <property type="gene ID" value="PSU_v2.g11853"/>
</dbReference>
<accession>A0A914XV90</accession>
<evidence type="ECO:0000256" key="10">
    <source>
        <dbReference type="ARBA" id="ARBA00023027"/>
    </source>
</evidence>
<dbReference type="InterPro" id="IPR036930">
    <property type="entry name" value="WGR_dom_sf"/>
</dbReference>
<keyword evidence="3 15" id="KW-0808">Transferase</keyword>
<evidence type="ECO:0000256" key="5">
    <source>
        <dbReference type="ARBA" id="ARBA00022723"/>
    </source>
</evidence>
<dbReference type="AlphaFoldDB" id="A0A914XV90"/>
<dbReference type="SUPFAM" id="SSF142921">
    <property type="entry name" value="WGR domain-like"/>
    <property type="match status" value="1"/>
</dbReference>
<dbReference type="InterPro" id="IPR050800">
    <property type="entry name" value="ARTD/PARP"/>
</dbReference>
<dbReference type="SUPFAM" id="SSF56399">
    <property type="entry name" value="ADP-ribosylation"/>
    <property type="match status" value="1"/>
</dbReference>
<evidence type="ECO:0000256" key="4">
    <source>
        <dbReference type="ARBA" id="ARBA00022695"/>
    </source>
</evidence>
<evidence type="ECO:0000256" key="9">
    <source>
        <dbReference type="ARBA" id="ARBA00022833"/>
    </source>
</evidence>
<dbReference type="Pfam" id="PF08063">
    <property type="entry name" value="Zn_ribbon_PADR1"/>
    <property type="match status" value="1"/>
</dbReference>
<evidence type="ECO:0000313" key="20">
    <source>
        <dbReference type="WBParaSite" id="PSU_v2.g11853.t1"/>
    </source>
</evidence>
<evidence type="ECO:0000259" key="16">
    <source>
        <dbReference type="PROSITE" id="PS51059"/>
    </source>
</evidence>
<evidence type="ECO:0000256" key="8">
    <source>
        <dbReference type="ARBA" id="ARBA00022771"/>
    </source>
</evidence>